<keyword evidence="3" id="KW-1185">Reference proteome</keyword>
<dbReference type="Proteomes" id="UP000315496">
    <property type="component" value="Chromosome 5"/>
</dbReference>
<feature type="compositionally biased region" description="Basic and acidic residues" evidence="1">
    <location>
        <begin position="53"/>
        <end position="70"/>
    </location>
</feature>
<dbReference type="VEuPathDB" id="GiardiaDB:GMRT_24471"/>
<proteinExistence type="predicted"/>
<sequence>MLHQGGRRTCEQLGRSTLVPYLHWEREGLLASSPPGKSPQGVQEASPGGRSRLPLDGRHWEGASRQDPRSLARWGVSQPERWREMPPVDRGLEAPSTGRPMYLEPFGPPPQRRERGRLAPGCLRASSVLRYGRERRVPAVVHSSPSRRLPVDDPSCSLFRVLDIDSDVGGRGRRSFVETFVSRGSVPLSPACLPGHLEDRSASEG</sequence>
<feature type="region of interest" description="Disordered" evidence="1">
    <location>
        <begin position="29"/>
        <end position="78"/>
    </location>
</feature>
<dbReference type="AlphaFoldDB" id="A0A4Z1SKN5"/>
<organism evidence="2 3">
    <name type="scientific">Giardia muris</name>
    <dbReference type="NCBI Taxonomy" id="5742"/>
    <lineage>
        <taxon>Eukaryota</taxon>
        <taxon>Metamonada</taxon>
        <taxon>Diplomonadida</taxon>
        <taxon>Hexamitidae</taxon>
        <taxon>Giardiinae</taxon>
        <taxon>Giardia</taxon>
    </lineage>
</organism>
<gene>
    <name evidence="2" type="ORF">GMRT_24471</name>
</gene>
<protein>
    <submittedName>
        <fullName evidence="2">Uncharacterized protein</fullName>
    </submittedName>
</protein>
<reference evidence="2 3" key="1">
    <citation type="submission" date="2019-05" db="EMBL/GenBank/DDBJ databases">
        <title>The compact genome of Giardia muris reveals important steps in the evolution of intestinal protozoan parasites.</title>
        <authorList>
            <person name="Xu F."/>
            <person name="Jimenez-Gonzalez A."/>
            <person name="Einarsson E."/>
            <person name="Astvaldsson A."/>
            <person name="Peirasmaki D."/>
            <person name="Eckmann L."/>
            <person name="Andersson J.O."/>
            <person name="Svard S.G."/>
            <person name="Jerlstrom-Hultqvist J."/>
        </authorList>
    </citation>
    <scope>NUCLEOTIDE SEQUENCE [LARGE SCALE GENOMIC DNA]</scope>
    <source>
        <strain evidence="2 3">Roberts-Thomson</strain>
    </source>
</reference>
<dbReference type="EMBL" id="VDLU01000005">
    <property type="protein sequence ID" value="TNJ26214.1"/>
    <property type="molecule type" value="Genomic_DNA"/>
</dbReference>
<evidence type="ECO:0000313" key="3">
    <source>
        <dbReference type="Proteomes" id="UP000315496"/>
    </source>
</evidence>
<name>A0A4Z1SKN5_GIAMU</name>
<comment type="caution">
    <text evidence="2">The sequence shown here is derived from an EMBL/GenBank/DDBJ whole genome shotgun (WGS) entry which is preliminary data.</text>
</comment>
<evidence type="ECO:0000256" key="1">
    <source>
        <dbReference type="SAM" id="MobiDB-lite"/>
    </source>
</evidence>
<accession>A0A4Z1SKN5</accession>
<evidence type="ECO:0000313" key="2">
    <source>
        <dbReference type="EMBL" id="TNJ26214.1"/>
    </source>
</evidence>